<dbReference type="PANTHER" id="PTHR46438">
    <property type="entry name" value="ALPHA/BETA-HYDROLASES SUPERFAMILY PROTEIN"/>
    <property type="match status" value="1"/>
</dbReference>
<organism evidence="2 3">
    <name type="scientific">Velocimicrobium porci</name>
    <dbReference type="NCBI Taxonomy" id="2606634"/>
    <lineage>
        <taxon>Bacteria</taxon>
        <taxon>Bacillati</taxon>
        <taxon>Bacillota</taxon>
        <taxon>Clostridia</taxon>
        <taxon>Lachnospirales</taxon>
        <taxon>Lachnospiraceae</taxon>
        <taxon>Velocimicrobium</taxon>
    </lineage>
</organism>
<proteinExistence type="predicted"/>
<protein>
    <submittedName>
        <fullName evidence="2">Alpha/beta fold hydrolase</fullName>
    </submittedName>
</protein>
<feature type="domain" description="AB hydrolase-1" evidence="1">
    <location>
        <begin position="55"/>
        <end position="178"/>
    </location>
</feature>
<dbReference type="PANTHER" id="PTHR46438:SF2">
    <property type="entry name" value="ALPHA_BETA-HYDROLASES SUPERFAMILY PROTEIN"/>
    <property type="match status" value="1"/>
</dbReference>
<dbReference type="AlphaFoldDB" id="A0A6L5XVV2"/>
<keyword evidence="3" id="KW-1185">Reference proteome</keyword>
<sequence>MLVITSLAVFIIHIINKAIFFFSTIKETLYSDNSNFYNWRFGKIFYTKKGSGSPVLLVHDLDNISSDLEWKEITNSLADHHTVYTLDLLGCGRSDKPEMTYTTFLYVQLLSDFIKNIIKQPTDVIVTGHASAAIIMACYSDAKLFKNLILVNPDNLSTMNQVPKYKHKILQFLLNIPIIGTFVYNVSASTTMIEDIFSKQYFVNSKKIPSKYLYGYHEAAHLGGSASKYLYSSIRCHYTNTNIIHALKEINNNISIISGEFEKDIDCTLEQYIQCNPSIEVSHIKRTKHLPQIERPKDFLALLPLYLSEEIIEE</sequence>
<reference evidence="2 3" key="1">
    <citation type="submission" date="2019-08" db="EMBL/GenBank/DDBJ databases">
        <title>In-depth cultivation of the pig gut microbiome towards novel bacterial diversity and tailored functional studies.</title>
        <authorList>
            <person name="Wylensek D."/>
            <person name="Hitch T.C.A."/>
            <person name="Clavel T."/>
        </authorList>
    </citation>
    <scope>NUCLEOTIDE SEQUENCE [LARGE SCALE GENOMIC DNA]</scope>
    <source>
        <strain evidence="2 3">WCA-693-APC-MOT-I</strain>
    </source>
</reference>
<dbReference type="GO" id="GO:0016787">
    <property type="term" value="F:hydrolase activity"/>
    <property type="evidence" value="ECO:0007669"/>
    <property type="project" value="UniProtKB-KW"/>
</dbReference>
<dbReference type="Gene3D" id="3.40.50.1820">
    <property type="entry name" value="alpha/beta hydrolase"/>
    <property type="match status" value="1"/>
</dbReference>
<evidence type="ECO:0000313" key="2">
    <source>
        <dbReference type="EMBL" id="MSS62956.1"/>
    </source>
</evidence>
<evidence type="ECO:0000259" key="1">
    <source>
        <dbReference type="Pfam" id="PF12697"/>
    </source>
</evidence>
<name>A0A6L5XVV2_9FIRM</name>
<accession>A0A6L5XVV2</accession>
<dbReference type="Pfam" id="PF12697">
    <property type="entry name" value="Abhydrolase_6"/>
    <property type="match status" value="1"/>
</dbReference>
<keyword evidence="2" id="KW-0378">Hydrolase</keyword>
<dbReference type="Proteomes" id="UP000482209">
    <property type="component" value="Unassembled WGS sequence"/>
</dbReference>
<dbReference type="InterPro" id="IPR029058">
    <property type="entry name" value="AB_hydrolase_fold"/>
</dbReference>
<gene>
    <name evidence="2" type="ORF">FYJ58_03575</name>
</gene>
<evidence type="ECO:0000313" key="3">
    <source>
        <dbReference type="Proteomes" id="UP000482209"/>
    </source>
</evidence>
<dbReference type="SUPFAM" id="SSF53474">
    <property type="entry name" value="alpha/beta-Hydrolases"/>
    <property type="match status" value="1"/>
</dbReference>
<comment type="caution">
    <text evidence="2">The sequence shown here is derived from an EMBL/GenBank/DDBJ whole genome shotgun (WGS) entry which is preliminary data.</text>
</comment>
<dbReference type="InterPro" id="IPR000073">
    <property type="entry name" value="AB_hydrolase_1"/>
</dbReference>
<dbReference type="EMBL" id="VUMT01000003">
    <property type="protein sequence ID" value="MSS62956.1"/>
    <property type="molecule type" value="Genomic_DNA"/>
</dbReference>